<evidence type="ECO:0000313" key="1">
    <source>
        <dbReference type="EMBL" id="QPH38773.1"/>
    </source>
</evidence>
<dbReference type="AlphaFoldDB" id="A0A7U3Q545"/>
<dbReference type="RefSeq" id="WP_196098249.1">
    <property type="nucleotide sequence ID" value="NZ_CP064939.1"/>
</dbReference>
<gene>
    <name evidence="1" type="ORF">IZT61_17115</name>
</gene>
<evidence type="ECO:0000313" key="2">
    <source>
        <dbReference type="Proteomes" id="UP000594759"/>
    </source>
</evidence>
<dbReference type="Proteomes" id="UP000594759">
    <property type="component" value="Chromosome"/>
</dbReference>
<reference evidence="1 2" key="1">
    <citation type="submission" date="2020-11" db="EMBL/GenBank/DDBJ databases">
        <title>Pedobacter endophytica, an endophytic bacteria isolated form Carex pumila.</title>
        <authorList>
            <person name="Peng Y."/>
            <person name="Jiang L."/>
            <person name="Lee J."/>
        </authorList>
    </citation>
    <scope>NUCLEOTIDE SEQUENCE [LARGE SCALE GENOMIC DNA]</scope>
    <source>
        <strain evidence="1 2">JBR3-12</strain>
    </source>
</reference>
<sequence length="170" mass="19366">MKIFNLQPITVTKYIFNEAHLAESHNGHSYSSGFEFKCSVVDSLKTMVISFDILSTVGGVEWEETIISSDDPNGWTVELHGVEVEEDAGDILVSYKSSCRFNLENQGLDADIKSMTDFLGEYYLHTQKFLNQYGFESLEAQEEEMRMNYTLRADALIAIENLRGANMYEF</sequence>
<keyword evidence="2" id="KW-1185">Reference proteome</keyword>
<dbReference type="KEGG" id="pex:IZT61_17115"/>
<organism evidence="1 2">
    <name type="scientific">Pedobacter endophyticus</name>
    <dbReference type="NCBI Taxonomy" id="2789740"/>
    <lineage>
        <taxon>Bacteria</taxon>
        <taxon>Pseudomonadati</taxon>
        <taxon>Bacteroidota</taxon>
        <taxon>Sphingobacteriia</taxon>
        <taxon>Sphingobacteriales</taxon>
        <taxon>Sphingobacteriaceae</taxon>
        <taxon>Pedobacter</taxon>
    </lineage>
</organism>
<dbReference type="EMBL" id="CP064939">
    <property type="protein sequence ID" value="QPH38773.1"/>
    <property type="molecule type" value="Genomic_DNA"/>
</dbReference>
<name>A0A7U3Q545_9SPHI</name>
<protein>
    <submittedName>
        <fullName evidence="1">Uncharacterized protein</fullName>
    </submittedName>
</protein>
<proteinExistence type="predicted"/>
<accession>A0A7U3Q545</accession>